<accession>A0A371F7S1</accession>
<evidence type="ECO:0000313" key="3">
    <source>
        <dbReference type="Proteomes" id="UP000257109"/>
    </source>
</evidence>
<evidence type="ECO:0000313" key="2">
    <source>
        <dbReference type="EMBL" id="RDX74327.1"/>
    </source>
</evidence>
<dbReference type="AlphaFoldDB" id="A0A371F7S1"/>
<proteinExistence type="predicted"/>
<comment type="caution">
    <text evidence="2">The sequence shown here is derived from an EMBL/GenBank/DDBJ whole genome shotgun (WGS) entry which is preliminary data.</text>
</comment>
<sequence length="71" mass="8180">MAERREEELRQQIAALKVGDRREPTTHGEGSAQPFWGQPFCEEIDETHIPPNFREVVVESFDGTQDPYAHL</sequence>
<dbReference type="EMBL" id="QJKJ01010212">
    <property type="protein sequence ID" value="RDX74327.1"/>
    <property type="molecule type" value="Genomic_DNA"/>
</dbReference>
<reference evidence="2" key="1">
    <citation type="submission" date="2018-05" db="EMBL/GenBank/DDBJ databases">
        <title>Draft genome of Mucuna pruriens seed.</title>
        <authorList>
            <person name="Nnadi N.E."/>
            <person name="Vos R."/>
            <person name="Hasami M.H."/>
            <person name="Devisetty U.K."/>
            <person name="Aguiy J.C."/>
        </authorList>
    </citation>
    <scope>NUCLEOTIDE SEQUENCE [LARGE SCALE GENOMIC DNA]</scope>
    <source>
        <strain evidence="2">JCA_2017</strain>
    </source>
</reference>
<gene>
    <name evidence="2" type="ORF">CR513_45942</name>
</gene>
<dbReference type="Proteomes" id="UP000257109">
    <property type="component" value="Unassembled WGS sequence"/>
</dbReference>
<feature type="non-terminal residue" evidence="2">
    <location>
        <position position="1"/>
    </location>
</feature>
<evidence type="ECO:0000256" key="1">
    <source>
        <dbReference type="SAM" id="MobiDB-lite"/>
    </source>
</evidence>
<protein>
    <submittedName>
        <fullName evidence="2">Uncharacterized protein</fullName>
    </submittedName>
</protein>
<feature type="region of interest" description="Disordered" evidence="1">
    <location>
        <begin position="15"/>
        <end position="37"/>
    </location>
</feature>
<name>A0A371F7S1_MUCPR</name>
<keyword evidence="3" id="KW-1185">Reference proteome</keyword>
<organism evidence="2 3">
    <name type="scientific">Mucuna pruriens</name>
    <name type="common">Velvet bean</name>
    <name type="synonym">Dolichos pruriens</name>
    <dbReference type="NCBI Taxonomy" id="157652"/>
    <lineage>
        <taxon>Eukaryota</taxon>
        <taxon>Viridiplantae</taxon>
        <taxon>Streptophyta</taxon>
        <taxon>Embryophyta</taxon>
        <taxon>Tracheophyta</taxon>
        <taxon>Spermatophyta</taxon>
        <taxon>Magnoliopsida</taxon>
        <taxon>eudicotyledons</taxon>
        <taxon>Gunneridae</taxon>
        <taxon>Pentapetalae</taxon>
        <taxon>rosids</taxon>
        <taxon>fabids</taxon>
        <taxon>Fabales</taxon>
        <taxon>Fabaceae</taxon>
        <taxon>Papilionoideae</taxon>
        <taxon>50 kb inversion clade</taxon>
        <taxon>NPAAA clade</taxon>
        <taxon>indigoferoid/millettioid clade</taxon>
        <taxon>Phaseoleae</taxon>
        <taxon>Mucuna</taxon>
    </lineage>
</organism>